<keyword evidence="12" id="KW-1185">Reference proteome</keyword>
<dbReference type="PANTHER" id="PTHR11306:SF0">
    <property type="entry name" value="PHOSPHATIDYLGLYCEROL_PHOSPHATIDYLINOSITOL TRANSFER PROTEIN"/>
    <property type="match status" value="1"/>
</dbReference>
<keyword evidence="5" id="KW-0813">Transport</keyword>
<reference evidence="11" key="3">
    <citation type="submission" date="2018-08" db="EMBL/GenBank/DDBJ databases">
        <title>Leveraging single-cell genomics to expand the Fungal Tree of Life.</title>
        <authorList>
            <consortium name="DOE Joint Genome Institute"/>
            <person name="Ahrendt S.R."/>
            <person name="Quandt C.A."/>
            <person name="Ciobanu D."/>
            <person name="Clum A."/>
            <person name="Salamov A."/>
            <person name="Andreopoulos B."/>
            <person name="Cheng J.-F."/>
            <person name="Woyke T."/>
            <person name="Pelin A."/>
            <person name="Henrissat B."/>
            <person name="Reynolds N."/>
            <person name="Benny G.L."/>
            <person name="Smith M.E."/>
            <person name="James T.Y."/>
            <person name="Grigoriev I.V."/>
        </authorList>
    </citation>
    <scope>NUCLEOTIDE SEQUENCE</scope>
    <source>
        <strain evidence="11">CSF55</strain>
    </source>
</reference>
<evidence type="ECO:0000256" key="1">
    <source>
        <dbReference type="ARBA" id="ARBA00002053"/>
    </source>
</evidence>
<dbReference type="SMART" id="SM00737">
    <property type="entry name" value="ML"/>
    <property type="match status" value="1"/>
</dbReference>
<feature type="chain" id="PRO_5040560230" description="Phosphatidylglycerol/phosphatidylinositol transfer protein" evidence="8">
    <location>
        <begin position="18"/>
        <end position="163"/>
    </location>
</feature>
<dbReference type="PANTHER" id="PTHR11306">
    <property type="entry name" value="NIEMANN PICK TYPE C2 PROTEIN NPC2-RELATED"/>
    <property type="match status" value="1"/>
</dbReference>
<dbReference type="SUPFAM" id="SSF81296">
    <property type="entry name" value="E set domains"/>
    <property type="match status" value="1"/>
</dbReference>
<dbReference type="EMBL" id="KE560757">
    <property type="protein sequence ID" value="EPZ35775.1"/>
    <property type="molecule type" value="Genomic_DNA"/>
</dbReference>
<dbReference type="OrthoDB" id="6409159at2759"/>
<dbReference type="EMBL" id="ML005634">
    <property type="protein sequence ID" value="RKP17892.1"/>
    <property type="molecule type" value="Genomic_DNA"/>
</dbReference>
<dbReference type="GO" id="GO:0015918">
    <property type="term" value="P:sterol transport"/>
    <property type="evidence" value="ECO:0007669"/>
    <property type="project" value="InterPro"/>
</dbReference>
<feature type="domain" description="MD-2-related lipid-recognition" evidence="9">
    <location>
        <begin position="40"/>
        <end position="161"/>
    </location>
</feature>
<dbReference type="HOGENOM" id="CLU_097982_3_1_1"/>
<dbReference type="Gene3D" id="2.70.220.10">
    <property type="entry name" value="Ganglioside GM2 activator"/>
    <property type="match status" value="1"/>
</dbReference>
<comment type="function">
    <text evidence="1">Catalyzes the intermembrane transfer of phosphatidylglycerol and phosphatidylinositol.</text>
</comment>
<evidence type="ECO:0000313" key="11">
    <source>
        <dbReference type="EMBL" id="RKP17892.1"/>
    </source>
</evidence>
<evidence type="ECO:0000313" key="10">
    <source>
        <dbReference type="EMBL" id="EPZ35775.1"/>
    </source>
</evidence>
<proteinExistence type="inferred from homology"/>
<keyword evidence="6 8" id="KW-0732">Signal</keyword>
<evidence type="ECO:0000256" key="3">
    <source>
        <dbReference type="ARBA" id="ARBA00011245"/>
    </source>
</evidence>
<dbReference type="InterPro" id="IPR039670">
    <property type="entry name" value="NPC2-like"/>
</dbReference>
<dbReference type="InterPro" id="IPR014756">
    <property type="entry name" value="Ig_E-set"/>
</dbReference>
<accession>A0A075B075</accession>
<feature type="signal peptide" evidence="8">
    <location>
        <begin position="1"/>
        <end position="17"/>
    </location>
</feature>
<evidence type="ECO:0000256" key="8">
    <source>
        <dbReference type="SAM" id="SignalP"/>
    </source>
</evidence>
<evidence type="ECO:0000256" key="5">
    <source>
        <dbReference type="ARBA" id="ARBA00022448"/>
    </source>
</evidence>
<evidence type="ECO:0000313" key="12">
    <source>
        <dbReference type="Proteomes" id="UP000030755"/>
    </source>
</evidence>
<dbReference type="InterPro" id="IPR036846">
    <property type="entry name" value="GM2-AP_sf"/>
</dbReference>
<organism evidence="10 12">
    <name type="scientific">Rozella allomycis (strain CSF55)</name>
    <dbReference type="NCBI Taxonomy" id="988480"/>
    <lineage>
        <taxon>Eukaryota</taxon>
        <taxon>Fungi</taxon>
        <taxon>Fungi incertae sedis</taxon>
        <taxon>Cryptomycota</taxon>
        <taxon>Cryptomycota incertae sedis</taxon>
        <taxon>Rozella</taxon>
    </lineage>
</organism>
<dbReference type="GO" id="GO:0032934">
    <property type="term" value="F:sterol binding"/>
    <property type="evidence" value="ECO:0007669"/>
    <property type="project" value="InterPro"/>
</dbReference>
<comment type="similarity">
    <text evidence="2">Belongs to the NPC2 family.</text>
</comment>
<gene>
    <name evidence="10" type="ORF">O9G_003258</name>
    <name evidence="11" type="ORF">ROZALSC1DRAFT_30344</name>
</gene>
<reference evidence="10 12" key="1">
    <citation type="journal article" date="2013" name="Curr. Biol.">
        <title>Shared signatures of parasitism and phylogenomics unite Cryptomycota and microsporidia.</title>
        <authorList>
            <person name="James T.Y."/>
            <person name="Pelin A."/>
            <person name="Bonen L."/>
            <person name="Ahrendt S."/>
            <person name="Sain D."/>
            <person name="Corradi N."/>
            <person name="Stajich J.E."/>
        </authorList>
    </citation>
    <scope>NUCLEOTIDE SEQUENCE [LARGE SCALE GENOMIC DNA]</scope>
    <source>
        <strain evidence="10 12">CSF55</strain>
        <strain evidence="10 12">CSF55</strain>
    </source>
</reference>
<sequence>MYSFLVLLFIAVYSVSAVSTINWNAAIEYAQRNPLQIGGIENCGRGTDVLELQDVIINPDPPKVGSSLNITVVGNLKSVIDQGSYVKVRVRYGLITVVDTKIDLCKEISDYPELPQCPVQPGRIAISEVTDMPDAPIGFYSADISGFTASNVQIFCVVYIFEL</sequence>
<keyword evidence="7" id="KW-0445">Lipid transport</keyword>
<dbReference type="Pfam" id="PF02221">
    <property type="entry name" value="E1_DerP2_DerF2"/>
    <property type="match status" value="1"/>
</dbReference>
<dbReference type="Proteomes" id="UP000281549">
    <property type="component" value="Unassembled WGS sequence"/>
</dbReference>
<evidence type="ECO:0000256" key="2">
    <source>
        <dbReference type="ARBA" id="ARBA00006370"/>
    </source>
</evidence>
<comment type="subunit">
    <text evidence="3">Monomer.</text>
</comment>
<dbReference type="Proteomes" id="UP000030755">
    <property type="component" value="Unassembled WGS sequence"/>
</dbReference>
<evidence type="ECO:0000313" key="13">
    <source>
        <dbReference type="Proteomes" id="UP000281549"/>
    </source>
</evidence>
<evidence type="ECO:0000259" key="9">
    <source>
        <dbReference type="SMART" id="SM00737"/>
    </source>
</evidence>
<evidence type="ECO:0000256" key="6">
    <source>
        <dbReference type="ARBA" id="ARBA00022729"/>
    </source>
</evidence>
<dbReference type="OMA" id="HQTYDLC"/>
<protein>
    <recommendedName>
        <fullName evidence="4">Phosphatidylglycerol/phosphatidylinositol transfer protein</fullName>
    </recommendedName>
</protein>
<dbReference type="AlphaFoldDB" id="A0A075B075"/>
<reference evidence="13" key="2">
    <citation type="journal article" date="2018" name="Nat. Microbiol.">
        <title>Leveraging single-cell genomics to expand the fungal tree of life.</title>
        <authorList>
            <person name="Ahrendt S.R."/>
            <person name="Quandt C.A."/>
            <person name="Ciobanu D."/>
            <person name="Clum A."/>
            <person name="Salamov A."/>
            <person name="Andreopoulos B."/>
            <person name="Cheng J.F."/>
            <person name="Woyke T."/>
            <person name="Pelin A."/>
            <person name="Henrissat B."/>
            <person name="Reynolds N.K."/>
            <person name="Benny G.L."/>
            <person name="Smith M.E."/>
            <person name="James T.Y."/>
            <person name="Grigoriev I.V."/>
        </authorList>
    </citation>
    <scope>NUCLEOTIDE SEQUENCE [LARGE SCALE GENOMIC DNA]</scope>
    <source>
        <strain evidence="13">CSF55</strain>
    </source>
</reference>
<evidence type="ECO:0000256" key="7">
    <source>
        <dbReference type="ARBA" id="ARBA00023055"/>
    </source>
</evidence>
<evidence type="ECO:0000256" key="4">
    <source>
        <dbReference type="ARBA" id="ARBA00016056"/>
    </source>
</evidence>
<dbReference type="InterPro" id="IPR003172">
    <property type="entry name" value="ML_dom"/>
</dbReference>
<name>A0A075B075_ROZAC</name>